<dbReference type="RefSeq" id="WP_005531708.1">
    <property type="nucleotide sequence ID" value="NZ_BJLD01000002.1"/>
</dbReference>
<accession>A0AAQ1Z794</accession>
<dbReference type="Gene3D" id="3.40.50.300">
    <property type="entry name" value="P-loop containing nucleotide triphosphate hydrolases"/>
    <property type="match status" value="1"/>
</dbReference>
<feature type="domain" description="ABC transporter" evidence="4">
    <location>
        <begin position="7"/>
        <end position="229"/>
    </location>
</feature>
<evidence type="ECO:0000259" key="4">
    <source>
        <dbReference type="PROSITE" id="PS50893"/>
    </source>
</evidence>
<keyword evidence="2" id="KW-0547">Nucleotide-binding</keyword>
<evidence type="ECO:0000313" key="6">
    <source>
        <dbReference type="Proteomes" id="UP000315234"/>
    </source>
</evidence>
<comment type="caution">
    <text evidence="5">The sequence shown here is derived from an EMBL/GenBank/DDBJ whole genome shotgun (WGS) entry which is preliminary data.</text>
</comment>
<name>A0AAQ1Z794_CORST</name>
<dbReference type="Proteomes" id="UP000315234">
    <property type="component" value="Unassembled WGS sequence"/>
</dbReference>
<evidence type="ECO:0000313" key="5">
    <source>
        <dbReference type="EMBL" id="GEA43913.1"/>
    </source>
</evidence>
<dbReference type="InterPro" id="IPR027417">
    <property type="entry name" value="P-loop_NTPase"/>
</dbReference>
<dbReference type="NCBIfam" id="TIGR03771">
    <property type="entry name" value="anch_rpt_ABC"/>
    <property type="match status" value="1"/>
</dbReference>
<dbReference type="SUPFAM" id="SSF52540">
    <property type="entry name" value="P-loop containing nucleoside triphosphate hydrolases"/>
    <property type="match status" value="1"/>
</dbReference>
<organism evidence="5 6">
    <name type="scientific">Corynebacterium striatum</name>
    <dbReference type="NCBI Taxonomy" id="43770"/>
    <lineage>
        <taxon>Bacteria</taxon>
        <taxon>Bacillati</taxon>
        <taxon>Actinomycetota</taxon>
        <taxon>Actinomycetes</taxon>
        <taxon>Mycobacteriales</taxon>
        <taxon>Corynebacteriaceae</taxon>
        <taxon>Corynebacterium</taxon>
    </lineage>
</organism>
<gene>
    <name evidence="5" type="ORF">Cst04h_20830</name>
</gene>
<proteinExistence type="predicted"/>
<dbReference type="InterPro" id="IPR017871">
    <property type="entry name" value="ABC_transporter-like_CS"/>
</dbReference>
<evidence type="ECO:0000256" key="3">
    <source>
        <dbReference type="ARBA" id="ARBA00022840"/>
    </source>
</evidence>
<keyword evidence="1" id="KW-0813">Transport</keyword>
<dbReference type="InterPro" id="IPR022508">
    <property type="entry name" value="ABC_trspt_anch-rpt_ATP-bd"/>
</dbReference>
<dbReference type="InterPro" id="IPR003439">
    <property type="entry name" value="ABC_transporter-like_ATP-bd"/>
</dbReference>
<dbReference type="SMART" id="SM00382">
    <property type="entry name" value="AAA"/>
    <property type="match status" value="1"/>
</dbReference>
<evidence type="ECO:0000256" key="1">
    <source>
        <dbReference type="ARBA" id="ARBA00022448"/>
    </source>
</evidence>
<dbReference type="GO" id="GO:0016887">
    <property type="term" value="F:ATP hydrolysis activity"/>
    <property type="evidence" value="ECO:0007669"/>
    <property type="project" value="InterPro"/>
</dbReference>
<dbReference type="Pfam" id="PF00005">
    <property type="entry name" value="ABC_tran"/>
    <property type="match status" value="1"/>
</dbReference>
<dbReference type="GO" id="GO:0005524">
    <property type="term" value="F:ATP binding"/>
    <property type="evidence" value="ECO:0007669"/>
    <property type="project" value="UniProtKB-KW"/>
</dbReference>
<dbReference type="InterPro" id="IPR050153">
    <property type="entry name" value="Metal_Ion_Import_ABC"/>
</dbReference>
<dbReference type="InterPro" id="IPR003593">
    <property type="entry name" value="AAA+_ATPase"/>
</dbReference>
<reference evidence="5 6" key="1">
    <citation type="submission" date="2019-06" db="EMBL/GenBank/DDBJ databases">
        <title>Draft genome sequence of Corynebacterium striatum NBRC 15291.</title>
        <authorList>
            <person name="Miura T."/>
            <person name="Furukawa M."/>
            <person name="Shimamura M."/>
            <person name="Ohyama Y."/>
            <person name="Yamazoe A."/>
            <person name="Kawasaki H."/>
        </authorList>
    </citation>
    <scope>NUCLEOTIDE SEQUENCE [LARGE SCALE GENOMIC DNA]</scope>
    <source>
        <strain evidence="5 6">NBRC 15291</strain>
    </source>
</reference>
<sequence>METSKVISAERVCVTLSGRNVIENASLRVDRSEFIGLLGPNGAGKTTFMRSILGLIPYQGNIDRSASVGYVPQRHDVEWDFPINVYRAVLGGRTGLIGWCRRPKRVDHEAARRALELTNLEDLSRRPIAQLSGGQRQRVLIARALATEPEVLLLDEPFTGLDAPNTEELLFLFDQLCHQGTSIVMSTHNLAEAAHSCHRLVLFNRGVVADGPAELVLGDAASWVATFGVQADSPLLSAIGVAA</sequence>
<dbReference type="PROSITE" id="PS50893">
    <property type="entry name" value="ABC_TRANSPORTER_2"/>
    <property type="match status" value="1"/>
</dbReference>
<evidence type="ECO:0000256" key="2">
    <source>
        <dbReference type="ARBA" id="ARBA00022741"/>
    </source>
</evidence>
<dbReference type="EMBL" id="BJLD01000002">
    <property type="protein sequence ID" value="GEA43913.1"/>
    <property type="molecule type" value="Genomic_DNA"/>
</dbReference>
<dbReference type="PANTHER" id="PTHR42734">
    <property type="entry name" value="METAL TRANSPORT SYSTEM ATP-BINDING PROTEIN TM_0124-RELATED"/>
    <property type="match status" value="1"/>
</dbReference>
<dbReference type="AlphaFoldDB" id="A0AAQ1Z794"/>
<dbReference type="PROSITE" id="PS00211">
    <property type="entry name" value="ABC_TRANSPORTER_1"/>
    <property type="match status" value="1"/>
</dbReference>
<dbReference type="CDD" id="cd03235">
    <property type="entry name" value="ABC_Metallic_Cations"/>
    <property type="match status" value="1"/>
</dbReference>
<protein>
    <submittedName>
        <fullName evidence="5">Anchored repeat-type ABC transporter ATP-binding subunit</fullName>
    </submittedName>
</protein>
<keyword evidence="3 5" id="KW-0067">ATP-binding</keyword>